<dbReference type="InterPro" id="IPR054058">
    <property type="entry name" value="HTH_67"/>
</dbReference>
<accession>A0ABS5AKJ1</accession>
<comment type="caution">
    <text evidence="1">The sequence shown here is derived from an EMBL/GenBank/DDBJ whole genome shotgun (WGS) entry which is preliminary data.</text>
</comment>
<organism evidence="1 2">
    <name type="scientific">Crossiella equi</name>
    <dbReference type="NCBI Taxonomy" id="130796"/>
    <lineage>
        <taxon>Bacteria</taxon>
        <taxon>Bacillati</taxon>
        <taxon>Actinomycetota</taxon>
        <taxon>Actinomycetes</taxon>
        <taxon>Pseudonocardiales</taxon>
        <taxon>Pseudonocardiaceae</taxon>
        <taxon>Crossiella</taxon>
    </lineage>
</organism>
<dbReference type="Proteomes" id="UP001519363">
    <property type="component" value="Unassembled WGS sequence"/>
</dbReference>
<evidence type="ECO:0000313" key="1">
    <source>
        <dbReference type="EMBL" id="MBP2477091.1"/>
    </source>
</evidence>
<dbReference type="NCBIfam" id="NF047719">
    <property type="entry name" value="SCO6745_fam_HTH"/>
    <property type="match status" value="1"/>
</dbReference>
<evidence type="ECO:0008006" key="3">
    <source>
        <dbReference type="Google" id="ProtNLM"/>
    </source>
</evidence>
<sequence length="280" mass="30085">MSQFRKLWLSLEAVHAFIYFVPEALNRFEKLGVGYAGGYFGSRAAAMGPVGAETVIATFYNFNPEFVRTTVPAVWDIASPEQFLATRLEAADEGLRRGLGEAFGSPAVAEVAKLARGAAERASELPHGRALFAAHAGLAWPEEPHLELWHAATLLREFRGDGHLAALLQENVSGLEALVLHGASGEVPPDKLRQTRQWSEEAWAASVEDLATRGLLTAEGGLTDAGRELRARVEANTDRMAAPAYDRMPDADQARLMELGAPLSAGFVAAGMVPAKKPAK</sequence>
<reference evidence="1 2" key="1">
    <citation type="submission" date="2021-03" db="EMBL/GenBank/DDBJ databases">
        <title>Sequencing the genomes of 1000 actinobacteria strains.</title>
        <authorList>
            <person name="Klenk H.-P."/>
        </authorList>
    </citation>
    <scope>NUCLEOTIDE SEQUENCE [LARGE SCALE GENOMIC DNA]</scope>
    <source>
        <strain evidence="1 2">DSM 44580</strain>
    </source>
</reference>
<keyword evidence="2" id="KW-1185">Reference proteome</keyword>
<dbReference type="Pfam" id="PF21863">
    <property type="entry name" value="HTH_67"/>
    <property type="match status" value="1"/>
</dbReference>
<dbReference type="EMBL" id="JAGIOO010000001">
    <property type="protein sequence ID" value="MBP2477091.1"/>
    <property type="molecule type" value="Genomic_DNA"/>
</dbReference>
<dbReference type="RefSeq" id="WP_307850217.1">
    <property type="nucleotide sequence ID" value="NZ_JAGIOO010000001.1"/>
</dbReference>
<protein>
    <recommendedName>
        <fullName evidence="3">SalK</fullName>
    </recommendedName>
</protein>
<evidence type="ECO:0000313" key="2">
    <source>
        <dbReference type="Proteomes" id="UP001519363"/>
    </source>
</evidence>
<gene>
    <name evidence="1" type="ORF">JOF53_005963</name>
</gene>
<name>A0ABS5AKJ1_9PSEU</name>
<proteinExistence type="predicted"/>